<protein>
    <submittedName>
        <fullName evidence="2">Protein kinase-like (PK-like)</fullName>
    </submittedName>
</protein>
<keyword evidence="2" id="KW-0808">Transferase</keyword>
<dbReference type="RefSeq" id="XP_008077268.1">
    <property type="nucleotide sequence ID" value="XM_008079077.1"/>
</dbReference>
<evidence type="ECO:0000313" key="3">
    <source>
        <dbReference type="Proteomes" id="UP000016922"/>
    </source>
</evidence>
<dbReference type="PROSITE" id="PS50011">
    <property type="entry name" value="PROTEIN_KINASE_DOM"/>
    <property type="match status" value="1"/>
</dbReference>
<reference evidence="2 3" key="1">
    <citation type="journal article" date="2013" name="BMC Genomics">
        <title>Genomics-driven discovery of the pneumocandin biosynthetic gene cluster in the fungus Glarea lozoyensis.</title>
        <authorList>
            <person name="Chen L."/>
            <person name="Yue Q."/>
            <person name="Zhang X."/>
            <person name="Xiang M."/>
            <person name="Wang C."/>
            <person name="Li S."/>
            <person name="Che Y."/>
            <person name="Ortiz-Lopez F.J."/>
            <person name="Bills G.F."/>
            <person name="Liu X."/>
            <person name="An Z."/>
        </authorList>
    </citation>
    <scope>NUCLEOTIDE SEQUENCE [LARGE SCALE GENOMIC DNA]</scope>
    <source>
        <strain evidence="3">ATCC 20868 / MF5171</strain>
    </source>
</reference>
<dbReference type="GO" id="GO:0005524">
    <property type="term" value="F:ATP binding"/>
    <property type="evidence" value="ECO:0007669"/>
    <property type="project" value="InterPro"/>
</dbReference>
<organism evidence="2 3">
    <name type="scientific">Glarea lozoyensis (strain ATCC 20868 / MF5171)</name>
    <dbReference type="NCBI Taxonomy" id="1116229"/>
    <lineage>
        <taxon>Eukaryota</taxon>
        <taxon>Fungi</taxon>
        <taxon>Dikarya</taxon>
        <taxon>Ascomycota</taxon>
        <taxon>Pezizomycotina</taxon>
        <taxon>Leotiomycetes</taxon>
        <taxon>Helotiales</taxon>
        <taxon>Helotiaceae</taxon>
        <taxon>Glarea</taxon>
    </lineage>
</organism>
<name>S3DFA7_GLAL2</name>
<dbReference type="OMA" id="GQSTDIW"/>
<dbReference type="SUPFAM" id="SSF56112">
    <property type="entry name" value="Protein kinase-like (PK-like)"/>
    <property type="match status" value="1"/>
</dbReference>
<evidence type="ECO:0000259" key="1">
    <source>
        <dbReference type="PROSITE" id="PS50011"/>
    </source>
</evidence>
<dbReference type="STRING" id="1116229.S3DFA7"/>
<evidence type="ECO:0000313" key="2">
    <source>
        <dbReference type="EMBL" id="EPE36450.1"/>
    </source>
</evidence>
<feature type="domain" description="Protein kinase" evidence="1">
    <location>
        <begin position="1"/>
        <end position="316"/>
    </location>
</feature>
<dbReference type="Pfam" id="PF00069">
    <property type="entry name" value="Pkinase"/>
    <property type="match status" value="1"/>
</dbReference>
<dbReference type="PANTHER" id="PTHR48011">
    <property type="entry name" value="CCR4-NOT TRANSCRIPTIONAL COMPLEX SUBUNIT CAF120-RELATED"/>
    <property type="match status" value="1"/>
</dbReference>
<proteinExistence type="predicted"/>
<dbReference type="InterPro" id="IPR000719">
    <property type="entry name" value="Prot_kinase_dom"/>
</dbReference>
<dbReference type="Gene3D" id="1.10.510.10">
    <property type="entry name" value="Transferase(Phosphotransferase) domain 1"/>
    <property type="match status" value="1"/>
</dbReference>
<dbReference type="HOGENOM" id="CLU_076146_0_0_1"/>
<dbReference type="GeneID" id="19464842"/>
<dbReference type="InterPro" id="IPR008271">
    <property type="entry name" value="Ser/Thr_kinase_AS"/>
</dbReference>
<accession>S3DFA7</accession>
<dbReference type="OrthoDB" id="5979581at2759"/>
<dbReference type="PROSITE" id="PS00108">
    <property type="entry name" value="PROTEIN_KINASE_ST"/>
    <property type="match status" value="1"/>
</dbReference>
<dbReference type="InterPro" id="IPR052751">
    <property type="entry name" value="Plant_MAPKKK"/>
</dbReference>
<dbReference type="GO" id="GO:0007165">
    <property type="term" value="P:signal transduction"/>
    <property type="evidence" value="ECO:0007669"/>
    <property type="project" value="TreeGrafter"/>
</dbReference>
<dbReference type="SMART" id="SM00220">
    <property type="entry name" value="S_TKc"/>
    <property type="match status" value="1"/>
</dbReference>
<dbReference type="InterPro" id="IPR011009">
    <property type="entry name" value="Kinase-like_dom_sf"/>
</dbReference>
<dbReference type="PANTHER" id="PTHR48011:SF4">
    <property type="entry name" value="MITOGEN-ACTIVATED PROTEIN KINASE KINASE KINASE 19"/>
    <property type="match status" value="1"/>
</dbReference>
<gene>
    <name evidence="2" type="ORF">GLAREA_05788</name>
</gene>
<keyword evidence="3" id="KW-1185">Reference proteome</keyword>
<keyword evidence="2" id="KW-0418">Kinase</keyword>
<dbReference type="Proteomes" id="UP000016922">
    <property type="component" value="Unassembled WGS sequence"/>
</dbReference>
<dbReference type="eggNOG" id="KOG0668">
    <property type="taxonomic scope" value="Eukaryota"/>
</dbReference>
<sequence length="320" mass="36044">MAAAIKIGQRLEGKIGTYLVGAQIVKDVWTATSGTIQAGKFIVKTAPQGRLENERQILKRFHGHASIRQLIDEVMHPPCLILQHLDADVLHASHLKTLEPADVKFVAKRVLQAIAALHEAGYTHTDIKPDNIFVNYGTGASRFSDVRLGDFGDVLRVDPKEYLKIGLDGPHVGAAIFRSPEAMLQLRWGQSTDIWSYGATLISLIWGLNWQMFKPDPSDATSDDSGYIIHIIIKQLVYFGPTPKSFIEIMPMKDTERWTVLAAATQWIIDNNKGKSFKYIEDECLTEEDREFLLRVMKFDSRDRPTARELLGDKWFDGVP</sequence>
<dbReference type="KEGG" id="glz:GLAREA_05788"/>
<dbReference type="AlphaFoldDB" id="S3DFA7"/>
<dbReference type="EMBL" id="KE145353">
    <property type="protein sequence ID" value="EPE36450.1"/>
    <property type="molecule type" value="Genomic_DNA"/>
</dbReference>
<dbReference type="GO" id="GO:0004672">
    <property type="term" value="F:protein kinase activity"/>
    <property type="evidence" value="ECO:0007669"/>
    <property type="project" value="InterPro"/>
</dbReference>